<dbReference type="AlphaFoldDB" id="A0A2K1J2B8"/>
<dbReference type="GO" id="GO:0009416">
    <property type="term" value="P:response to light stimulus"/>
    <property type="evidence" value="ECO:0000318"/>
    <property type="project" value="GO_Central"/>
</dbReference>
<reference evidence="2 4" key="2">
    <citation type="journal article" date="2018" name="Plant J.">
        <title>The Physcomitrella patens chromosome-scale assembly reveals moss genome structure and evolution.</title>
        <authorList>
            <person name="Lang D."/>
            <person name="Ullrich K.K."/>
            <person name="Murat F."/>
            <person name="Fuchs J."/>
            <person name="Jenkins J."/>
            <person name="Haas F.B."/>
            <person name="Piednoel M."/>
            <person name="Gundlach H."/>
            <person name="Van Bel M."/>
            <person name="Meyberg R."/>
            <person name="Vives C."/>
            <person name="Morata J."/>
            <person name="Symeonidi A."/>
            <person name="Hiss M."/>
            <person name="Muchero W."/>
            <person name="Kamisugi Y."/>
            <person name="Saleh O."/>
            <person name="Blanc G."/>
            <person name="Decker E.L."/>
            <person name="van Gessel N."/>
            <person name="Grimwood J."/>
            <person name="Hayes R.D."/>
            <person name="Graham S.W."/>
            <person name="Gunter L.E."/>
            <person name="McDaniel S.F."/>
            <person name="Hoernstein S.N.W."/>
            <person name="Larsson A."/>
            <person name="Li F.W."/>
            <person name="Perroud P.F."/>
            <person name="Phillips J."/>
            <person name="Ranjan P."/>
            <person name="Rokshar D.S."/>
            <person name="Rothfels C.J."/>
            <person name="Schneider L."/>
            <person name="Shu S."/>
            <person name="Stevenson D.W."/>
            <person name="Thummler F."/>
            <person name="Tillich M."/>
            <person name="Villarreal Aguilar J.C."/>
            <person name="Widiez T."/>
            <person name="Wong G.K."/>
            <person name="Wymore A."/>
            <person name="Zhang Y."/>
            <person name="Zimmer A.D."/>
            <person name="Quatrano R.S."/>
            <person name="Mayer K.F.X."/>
            <person name="Goodstein D."/>
            <person name="Casacuberta J.M."/>
            <person name="Vandepoele K."/>
            <person name="Reski R."/>
            <person name="Cuming A.C."/>
            <person name="Tuskan G.A."/>
            <person name="Maumus F."/>
            <person name="Salse J."/>
            <person name="Schmutz J."/>
            <person name="Rensing S.A."/>
        </authorList>
    </citation>
    <scope>NUCLEOTIDE SEQUENCE [LARGE SCALE GENOMIC DNA]</scope>
    <source>
        <strain evidence="3 4">cv. Gransden 2004</strain>
    </source>
</reference>
<keyword evidence="4" id="KW-1185">Reference proteome</keyword>
<evidence type="ECO:0000313" key="3">
    <source>
        <dbReference type="EnsemblPlants" id="Pp3c17_1070V3.1"/>
    </source>
</evidence>
<dbReference type="KEGG" id="ppp:112294685"/>
<dbReference type="OrthoDB" id="1930763at2759"/>
<accession>A0A2K1J2B8</accession>
<dbReference type="PaxDb" id="3218-PP1S148_51V6.1"/>
<reference evidence="3" key="3">
    <citation type="submission" date="2020-12" db="UniProtKB">
        <authorList>
            <consortium name="EnsemblPlants"/>
        </authorList>
    </citation>
    <scope>IDENTIFICATION</scope>
</reference>
<reference evidence="2 4" key="1">
    <citation type="journal article" date="2008" name="Science">
        <title>The Physcomitrella genome reveals evolutionary insights into the conquest of land by plants.</title>
        <authorList>
            <person name="Rensing S."/>
            <person name="Lang D."/>
            <person name="Zimmer A."/>
            <person name="Terry A."/>
            <person name="Salamov A."/>
            <person name="Shapiro H."/>
            <person name="Nishiyama T."/>
            <person name="Perroud P.-F."/>
            <person name="Lindquist E."/>
            <person name="Kamisugi Y."/>
            <person name="Tanahashi T."/>
            <person name="Sakakibara K."/>
            <person name="Fujita T."/>
            <person name="Oishi K."/>
            <person name="Shin-I T."/>
            <person name="Kuroki Y."/>
            <person name="Toyoda A."/>
            <person name="Suzuki Y."/>
            <person name="Hashimoto A."/>
            <person name="Yamaguchi K."/>
            <person name="Sugano A."/>
            <person name="Kohara Y."/>
            <person name="Fujiyama A."/>
            <person name="Anterola A."/>
            <person name="Aoki S."/>
            <person name="Ashton N."/>
            <person name="Barbazuk W.B."/>
            <person name="Barker E."/>
            <person name="Bennetzen J."/>
            <person name="Bezanilla M."/>
            <person name="Blankenship R."/>
            <person name="Cho S.H."/>
            <person name="Dutcher S."/>
            <person name="Estelle M."/>
            <person name="Fawcett J.A."/>
            <person name="Gundlach H."/>
            <person name="Hanada K."/>
            <person name="Heyl A."/>
            <person name="Hicks K.A."/>
            <person name="Hugh J."/>
            <person name="Lohr M."/>
            <person name="Mayer K."/>
            <person name="Melkozernov A."/>
            <person name="Murata T."/>
            <person name="Nelson D."/>
            <person name="Pils B."/>
            <person name="Prigge M."/>
            <person name="Reiss B."/>
            <person name="Renner T."/>
            <person name="Rombauts S."/>
            <person name="Rushton P."/>
            <person name="Sanderfoot A."/>
            <person name="Schween G."/>
            <person name="Shiu S.-H."/>
            <person name="Stueber K."/>
            <person name="Theodoulou F.L."/>
            <person name="Tu H."/>
            <person name="Van de Peer Y."/>
            <person name="Verrier P.J."/>
            <person name="Waters E."/>
            <person name="Wood A."/>
            <person name="Yang L."/>
            <person name="Cove D."/>
            <person name="Cuming A."/>
            <person name="Hasebe M."/>
            <person name="Lucas S."/>
            <person name="Mishler D.B."/>
            <person name="Reski R."/>
            <person name="Grigoriev I."/>
            <person name="Quatrano R.S."/>
            <person name="Boore J.L."/>
        </authorList>
    </citation>
    <scope>NUCLEOTIDE SEQUENCE [LARGE SCALE GENOMIC DNA]</scope>
    <source>
        <strain evidence="3 4">cv. Gransden 2004</strain>
    </source>
</reference>
<dbReference type="PANTHER" id="PTHR37723">
    <property type="entry name" value="PROTEIN FAR-RED ELONGATED HYPOCOTYL 1"/>
    <property type="match status" value="1"/>
</dbReference>
<dbReference type="PANTHER" id="PTHR37723:SF1">
    <property type="entry name" value="PROTEIN FAR-RED-ELONGATED HYPOCOTYL 1-LIKE"/>
    <property type="match status" value="1"/>
</dbReference>
<dbReference type="GO" id="GO:0061608">
    <property type="term" value="F:nuclear import signal receptor activity"/>
    <property type="evidence" value="ECO:0000318"/>
    <property type="project" value="GO_Central"/>
</dbReference>
<dbReference type="GO" id="GO:0016607">
    <property type="term" value="C:nuclear speck"/>
    <property type="evidence" value="ECO:0000318"/>
    <property type="project" value="GO_Central"/>
</dbReference>
<proteinExistence type="predicted"/>
<dbReference type="EnsemblPlants" id="Pp3c17_1070V3.2">
    <property type="protein sequence ID" value="Pp3c17_1070V3.2"/>
    <property type="gene ID" value="Pp3c17_1070"/>
</dbReference>
<sequence>MTTGKVDGVGGTASSVRIWRDRVGLVAMLTDPCEFGVAEPVSDACENAGLTVNNLETRKRKTLPSGETDVTIKHDPNKRNRHEFTEYNVDSSNCNSDFVKPHATPSHCVVSSCPSQRGLERGTSAAALGATVLDTSNWSTDNYTAGDDEDSRGATSTFNSSEEGCSEQNLQCHDFFGLAKRDKSSSDKSRKQRDDLWTGGSNLLQIQLGSYIQKERQKLESEYEEGSCDLSEHVLSAYLRGYTNMEPVTGMHNGRSTRSSGLLSGISGASRSFAGSSQIRSYGAVLHSSDSSSMPLPSVRNKRVDNCDFLKNGEEGSKNLESIVASESEERLYSLDTRRELGRSSFSSYRLEKEAHKLRSKELQHTFVLSSGRQSQVEAVQDDAVAPTIDRDFDEYFAKLML</sequence>
<protein>
    <submittedName>
        <fullName evidence="2 3">Uncharacterized protein</fullName>
    </submittedName>
</protein>
<evidence type="ECO:0000256" key="1">
    <source>
        <dbReference type="SAM" id="MobiDB-lite"/>
    </source>
</evidence>
<dbReference type="Gramene" id="Pp3c17_1070V3.2">
    <property type="protein sequence ID" value="Pp3c17_1070V3.2"/>
    <property type="gene ID" value="Pp3c17_1070"/>
</dbReference>
<dbReference type="InterPro" id="IPR037766">
    <property type="entry name" value="FHY1"/>
</dbReference>
<gene>
    <name evidence="3" type="primary">LOC112294685</name>
    <name evidence="2" type="ORF">PHYPA_021522</name>
</gene>
<evidence type="ECO:0000313" key="4">
    <source>
        <dbReference type="Proteomes" id="UP000006727"/>
    </source>
</evidence>
<dbReference type="Gramene" id="Pp3c17_1070V3.1">
    <property type="protein sequence ID" value="Pp3c17_1070V3.1"/>
    <property type="gene ID" value="Pp3c17_1070"/>
</dbReference>
<evidence type="ECO:0000313" key="2">
    <source>
        <dbReference type="EMBL" id="PNR35672.1"/>
    </source>
</evidence>
<dbReference type="GO" id="GO:0051457">
    <property type="term" value="P:maintenance of protein location in nucleus"/>
    <property type="evidence" value="ECO:0000318"/>
    <property type="project" value="GO_Central"/>
</dbReference>
<dbReference type="RefSeq" id="XP_024401192.1">
    <property type="nucleotide sequence ID" value="XM_024545424.2"/>
</dbReference>
<dbReference type="Proteomes" id="UP000006727">
    <property type="component" value="Chromosome 17"/>
</dbReference>
<dbReference type="EMBL" id="ABEU02000017">
    <property type="protein sequence ID" value="PNR35672.1"/>
    <property type="molecule type" value="Genomic_DNA"/>
</dbReference>
<organism evidence="2">
    <name type="scientific">Physcomitrium patens</name>
    <name type="common">Spreading-leaved earth moss</name>
    <name type="synonym">Physcomitrella patens</name>
    <dbReference type="NCBI Taxonomy" id="3218"/>
    <lineage>
        <taxon>Eukaryota</taxon>
        <taxon>Viridiplantae</taxon>
        <taxon>Streptophyta</taxon>
        <taxon>Embryophyta</taxon>
        <taxon>Bryophyta</taxon>
        <taxon>Bryophytina</taxon>
        <taxon>Bryopsida</taxon>
        <taxon>Funariidae</taxon>
        <taxon>Funariales</taxon>
        <taxon>Funariaceae</taxon>
        <taxon>Physcomitrium</taxon>
    </lineage>
</organism>
<dbReference type="GO" id="GO:0009639">
    <property type="term" value="P:response to red or far red light"/>
    <property type="evidence" value="ECO:0007669"/>
    <property type="project" value="InterPro"/>
</dbReference>
<name>A0A2K1J2B8_PHYPA</name>
<dbReference type="EnsemblPlants" id="Pp3c17_1070V3.1">
    <property type="protein sequence ID" value="Pp3c17_1070V3.1"/>
    <property type="gene ID" value="Pp3c17_1070"/>
</dbReference>
<feature type="compositionally biased region" description="Polar residues" evidence="1">
    <location>
        <begin position="153"/>
        <end position="165"/>
    </location>
</feature>
<feature type="region of interest" description="Disordered" evidence="1">
    <location>
        <begin position="137"/>
        <end position="165"/>
    </location>
</feature>
<dbReference type="GeneID" id="112294685"/>